<dbReference type="STRING" id="44941.A0A397ULX7"/>
<protein>
    <submittedName>
        <fullName evidence="3">Uncharacterized protein</fullName>
    </submittedName>
</protein>
<keyword evidence="2" id="KW-0812">Transmembrane</keyword>
<evidence type="ECO:0000313" key="4">
    <source>
        <dbReference type="Proteomes" id="UP000266673"/>
    </source>
</evidence>
<evidence type="ECO:0000313" key="3">
    <source>
        <dbReference type="EMBL" id="RIB11245.1"/>
    </source>
</evidence>
<organism evidence="3 4">
    <name type="scientific">Gigaspora rosea</name>
    <dbReference type="NCBI Taxonomy" id="44941"/>
    <lineage>
        <taxon>Eukaryota</taxon>
        <taxon>Fungi</taxon>
        <taxon>Fungi incertae sedis</taxon>
        <taxon>Mucoromycota</taxon>
        <taxon>Glomeromycotina</taxon>
        <taxon>Glomeromycetes</taxon>
        <taxon>Diversisporales</taxon>
        <taxon>Gigasporaceae</taxon>
        <taxon>Gigaspora</taxon>
    </lineage>
</organism>
<dbReference type="GO" id="GO:0005886">
    <property type="term" value="C:plasma membrane"/>
    <property type="evidence" value="ECO:0007669"/>
    <property type="project" value="InterPro"/>
</dbReference>
<dbReference type="AlphaFoldDB" id="A0A397ULX7"/>
<name>A0A397ULX7_9GLOM</name>
<dbReference type="EMBL" id="QKWP01001156">
    <property type="protein sequence ID" value="RIB11245.1"/>
    <property type="molecule type" value="Genomic_DNA"/>
</dbReference>
<feature type="transmembrane region" description="Helical" evidence="2">
    <location>
        <begin position="172"/>
        <end position="199"/>
    </location>
</feature>
<feature type="region of interest" description="Disordered" evidence="1">
    <location>
        <begin position="632"/>
        <end position="651"/>
    </location>
</feature>
<feature type="region of interest" description="Disordered" evidence="1">
    <location>
        <begin position="237"/>
        <end position="370"/>
    </location>
</feature>
<dbReference type="PANTHER" id="PTHR36424:SF1">
    <property type="entry name" value="LOW AFFINITY K(+) TRANSPORTER 1-RELATED"/>
    <property type="match status" value="1"/>
</dbReference>
<feature type="transmembrane region" description="Helical" evidence="2">
    <location>
        <begin position="39"/>
        <end position="62"/>
    </location>
</feature>
<proteinExistence type="predicted"/>
<evidence type="ECO:0000256" key="2">
    <source>
        <dbReference type="SAM" id="Phobius"/>
    </source>
</evidence>
<dbReference type="OrthoDB" id="2128042at2759"/>
<dbReference type="Proteomes" id="UP000266673">
    <property type="component" value="Unassembled WGS sequence"/>
</dbReference>
<dbReference type="InterPro" id="IPR031606">
    <property type="entry name" value="Kch1/2"/>
</dbReference>
<keyword evidence="2" id="KW-1133">Transmembrane helix</keyword>
<accession>A0A397ULX7</accession>
<feature type="compositionally biased region" description="Polar residues" evidence="1">
    <location>
        <begin position="299"/>
        <end position="324"/>
    </location>
</feature>
<dbReference type="Pfam" id="PF16944">
    <property type="entry name" value="KCH"/>
    <property type="match status" value="2"/>
</dbReference>
<comment type="caution">
    <text evidence="3">The sequence shown here is derived from an EMBL/GenBank/DDBJ whole genome shotgun (WGS) entry which is preliminary data.</text>
</comment>
<dbReference type="PANTHER" id="PTHR36424">
    <property type="entry name" value="PHEROMONE-REGULATED MEMBRANE PROTEIN 6"/>
    <property type="match status" value="1"/>
</dbReference>
<keyword evidence="4" id="KW-1185">Reference proteome</keyword>
<dbReference type="GO" id="GO:0015079">
    <property type="term" value="F:potassium ion transmembrane transporter activity"/>
    <property type="evidence" value="ECO:0007669"/>
    <property type="project" value="InterPro"/>
</dbReference>
<feature type="transmembrane region" description="Helical" evidence="2">
    <location>
        <begin position="82"/>
        <end position="99"/>
    </location>
</feature>
<keyword evidence="2" id="KW-0472">Membrane</keyword>
<reference evidence="3 4" key="1">
    <citation type="submission" date="2018-06" db="EMBL/GenBank/DDBJ databases">
        <title>Comparative genomics reveals the genomic features of Rhizophagus irregularis, R. cerebriforme, R. diaphanum and Gigaspora rosea, and their symbiotic lifestyle signature.</title>
        <authorList>
            <person name="Morin E."/>
            <person name="San Clemente H."/>
            <person name="Chen E.C.H."/>
            <person name="De La Providencia I."/>
            <person name="Hainaut M."/>
            <person name="Kuo A."/>
            <person name="Kohler A."/>
            <person name="Murat C."/>
            <person name="Tang N."/>
            <person name="Roy S."/>
            <person name="Loubradou J."/>
            <person name="Henrissat B."/>
            <person name="Grigoriev I.V."/>
            <person name="Corradi N."/>
            <person name="Roux C."/>
            <person name="Martin F.M."/>
        </authorList>
    </citation>
    <scope>NUCLEOTIDE SEQUENCE [LARGE SCALE GENOMIC DNA]</scope>
    <source>
        <strain evidence="3 4">DAOM 194757</strain>
    </source>
</reference>
<feature type="compositionally biased region" description="Basic residues" evidence="1">
    <location>
        <begin position="237"/>
        <end position="246"/>
    </location>
</feature>
<sequence>MCCSAAKWKREQVQDHKFDFVDEQEFKKDSVYYRIKHSFVFFIVLKSVLVYIADIWTAGILLVFDHWSSSVAPKIPFHIAKWIYVGCIFASFILLFLDFRKANYIYNTRDISFAFTSGIAYKYYTLGWKRLIFAEAPRQAINAFTLYSIVPLSKAKKYYDITSYGEDTIQRLVVVLMAFSLVIFLFSAFKLISAALLYIPLLCIIRGNLKEYCCHKIDKRIDELLVKERRKRINKRLKEKKKKKTLSIRPTLPEIDNNNSSLPPYHKPSPSPYSENFIPDKKRSSSPEPIMVGPPPYISRTTTPNYGSRTTTPNYGSRAATQNYGHPGQRPLYHADTIDYPKQPYSNNRTHYPNPERSHNNIGPTSEPIPVIRQNQRDPIIAPQPMFPNMGHPRPPYPPNNGPPQPNFMNQYNVNVPEYSYNDLESISEPVHIVQQNQYDPIIAPQVTSQPMLSDMGHSRQPYPNNGSPQLDPIPINQSNVNASDYSYNAISEPITLVRQNQHDPIIAPQATSQPIFSNTGYPRQPYPNNRSPQPNPFPINQSNVPVIRQNQHELITPQTTMQSINRSGYIPNTFNGVHNDYHGNNAPISEVIDDDRDSYAPYQGYYNSQPINVNDDINVSDICDDIMLQPPQRSYSPSDSLSSIGSNSANIIPSRYQQPEEMTSRFNNYIQSNINEQNDNST</sequence>
<evidence type="ECO:0000256" key="1">
    <source>
        <dbReference type="SAM" id="MobiDB-lite"/>
    </source>
</evidence>
<gene>
    <name evidence="3" type="ORF">C2G38_2203943</name>
</gene>